<protein>
    <submittedName>
        <fullName evidence="1">Uncharacterized protein</fullName>
    </submittedName>
</protein>
<organism evidence="1 2">
    <name type="scientific">Gynuella sunshinyii YC6258</name>
    <dbReference type="NCBI Taxonomy" id="1445510"/>
    <lineage>
        <taxon>Bacteria</taxon>
        <taxon>Pseudomonadati</taxon>
        <taxon>Pseudomonadota</taxon>
        <taxon>Gammaproteobacteria</taxon>
        <taxon>Oceanospirillales</taxon>
        <taxon>Saccharospirillaceae</taxon>
        <taxon>Gynuella</taxon>
    </lineage>
</organism>
<dbReference type="Proteomes" id="UP000032266">
    <property type="component" value="Chromosome"/>
</dbReference>
<name>A0A0C5VN07_9GAMM</name>
<gene>
    <name evidence="1" type="ORF">YC6258_04071</name>
</gene>
<keyword evidence="2" id="KW-1185">Reference proteome</keyword>
<dbReference type="HOGENOM" id="CLU_3328497_0_0_6"/>
<reference evidence="1 2" key="1">
    <citation type="submission" date="2014-01" db="EMBL/GenBank/DDBJ databases">
        <title>Full genme sequencing of cellulolytic bacterium Gynuella sunshinyii YC6258T gen. nov., sp. nov.</title>
        <authorList>
            <person name="Khan H."/>
            <person name="Chung E.J."/>
            <person name="Chung Y.R."/>
        </authorList>
    </citation>
    <scope>NUCLEOTIDE SEQUENCE [LARGE SCALE GENOMIC DNA]</scope>
    <source>
        <strain evidence="1 2">YC6258</strain>
    </source>
</reference>
<dbReference type="AlphaFoldDB" id="A0A0C5VN07"/>
<proteinExistence type="predicted"/>
<sequence>MSTFHDDLQLPTPGKSAYRGAGALLAADRYPEDPQIRS</sequence>
<dbReference type="EMBL" id="CP007142">
    <property type="protein sequence ID" value="AJQ96107.1"/>
    <property type="molecule type" value="Genomic_DNA"/>
</dbReference>
<dbReference type="KEGG" id="gsn:YC6258_04071"/>
<dbReference type="STRING" id="1445510.YC6258_04071"/>
<evidence type="ECO:0000313" key="2">
    <source>
        <dbReference type="Proteomes" id="UP000032266"/>
    </source>
</evidence>
<evidence type="ECO:0000313" key="1">
    <source>
        <dbReference type="EMBL" id="AJQ96107.1"/>
    </source>
</evidence>
<accession>A0A0C5VN07</accession>